<dbReference type="PANTHER" id="PTHR36451:SF1">
    <property type="entry name" value="OMEGA-HYDROXY-BETA-DIHYDROMENAQUINONE-9 SULFOTRANSFERASE STF3"/>
    <property type="match status" value="1"/>
</dbReference>
<dbReference type="RefSeq" id="WP_085142272.1">
    <property type="nucleotide sequence ID" value="NZ_JACKUA010000031.1"/>
</dbReference>
<reference evidence="1 2" key="1">
    <citation type="submission" date="2016-01" db="EMBL/GenBank/DDBJ databases">
        <title>The new phylogeny of the genus Mycobacterium.</title>
        <authorList>
            <person name="Tarcisio F."/>
            <person name="Conor M."/>
            <person name="Antonella G."/>
            <person name="Elisabetta G."/>
            <person name="Giulia F.S."/>
            <person name="Sara T."/>
            <person name="Anna F."/>
            <person name="Clotilde B."/>
            <person name="Roberto B."/>
            <person name="Veronica D.S."/>
            <person name="Fabio R."/>
            <person name="Monica P."/>
            <person name="Olivier J."/>
            <person name="Enrico T."/>
            <person name="Nicola S."/>
        </authorList>
    </citation>
    <scope>NUCLEOTIDE SEQUENCE [LARGE SCALE GENOMIC DNA]</scope>
    <source>
        <strain evidence="1 2">ATCC 700010</strain>
    </source>
</reference>
<gene>
    <name evidence="1" type="ORF">AWC31_13120</name>
</gene>
<comment type="caution">
    <text evidence="1">The sequence shown here is derived from an EMBL/GenBank/DDBJ whole genome shotgun (WGS) entry which is preliminary data.</text>
</comment>
<name>A0A1X2FIJ4_9MYCO</name>
<dbReference type="InterPro" id="IPR027417">
    <property type="entry name" value="P-loop_NTPase"/>
</dbReference>
<proteinExistence type="predicted"/>
<dbReference type="EMBL" id="LQQA01000005">
    <property type="protein sequence ID" value="ORX18263.1"/>
    <property type="molecule type" value="Genomic_DNA"/>
</dbReference>
<dbReference type="Pfam" id="PF13469">
    <property type="entry name" value="Sulfotransfer_3"/>
    <property type="match status" value="1"/>
</dbReference>
<dbReference type="Gene3D" id="3.40.50.300">
    <property type="entry name" value="P-loop containing nucleotide triphosphate hydrolases"/>
    <property type="match status" value="1"/>
</dbReference>
<dbReference type="InterPro" id="IPR052736">
    <property type="entry name" value="Stf3_sulfotransferase"/>
</dbReference>
<evidence type="ECO:0000313" key="1">
    <source>
        <dbReference type="EMBL" id="ORX18263.1"/>
    </source>
</evidence>
<dbReference type="Proteomes" id="UP000193964">
    <property type="component" value="Unassembled WGS sequence"/>
</dbReference>
<accession>A0A1X2FIJ4</accession>
<protein>
    <submittedName>
        <fullName evidence="1">Sulfotransferase</fullName>
    </submittedName>
</protein>
<dbReference type="GO" id="GO:0016740">
    <property type="term" value="F:transferase activity"/>
    <property type="evidence" value="ECO:0007669"/>
    <property type="project" value="UniProtKB-KW"/>
</dbReference>
<dbReference type="SUPFAM" id="SSF52540">
    <property type="entry name" value="P-loop containing nucleoside triphosphate hydrolases"/>
    <property type="match status" value="1"/>
</dbReference>
<dbReference type="AlphaFoldDB" id="A0A1X2FIJ4"/>
<evidence type="ECO:0000313" key="2">
    <source>
        <dbReference type="Proteomes" id="UP000193964"/>
    </source>
</evidence>
<organism evidence="1 2">
    <name type="scientific">Mycolicibacterium wolinskyi</name>
    <dbReference type="NCBI Taxonomy" id="59750"/>
    <lineage>
        <taxon>Bacteria</taxon>
        <taxon>Bacillati</taxon>
        <taxon>Actinomycetota</taxon>
        <taxon>Actinomycetes</taxon>
        <taxon>Mycobacteriales</taxon>
        <taxon>Mycobacteriaceae</taxon>
        <taxon>Mycolicibacterium</taxon>
    </lineage>
</organism>
<dbReference type="PANTHER" id="PTHR36451">
    <property type="entry name" value="PAPS-DEPENDENT SULFOTRANSFERASE STF3"/>
    <property type="match status" value="1"/>
</dbReference>
<keyword evidence="1" id="KW-0808">Transferase</keyword>
<sequence>MSTARTDVGTVEDLHASATKACGLDDFGTDDDNYREALGVLLESYQRDADLTELGSKMQRFFVRNALVARLVSEAAWKQYPQHAEVTIEKPIFVTGLPRTGTTVLHRLLTADPQHQGLEMWLAEFPQPRPPRETWASNPVYQQLDAQFSRHHDENPDYTGLHFMTADEVEECWQLLRQSLHSVSYETLAHLPTYARWLARQNWTKPYQRHRRNLQLIGLNDPGKRWILKNPSHLFALDAVFATYPDALVIQCHRPAETIMASMCSLSQHTTAGWSNSFVGAQIGADALDTWSRGLELFNTERAKHDPAQFLDVDYSEFIADPVGTVENVYRHFGLPYTDAARAAVEDVNAASKKGPRAPKHTYSLADYGLTAEAVKERFAGL</sequence>